<evidence type="ECO:0000256" key="5">
    <source>
        <dbReference type="ARBA" id="ARBA00022692"/>
    </source>
</evidence>
<keyword evidence="9 12" id="KW-0472">Membrane</keyword>
<evidence type="ECO:0000256" key="2">
    <source>
        <dbReference type="ARBA" id="ARBA00022516"/>
    </source>
</evidence>
<evidence type="ECO:0000256" key="9">
    <source>
        <dbReference type="ARBA" id="ARBA00023136"/>
    </source>
</evidence>
<dbReference type="Proteomes" id="UP000772434">
    <property type="component" value="Unassembled WGS sequence"/>
</dbReference>
<organism evidence="13 14">
    <name type="scientific">Rhodocollybia butyracea</name>
    <dbReference type="NCBI Taxonomy" id="206335"/>
    <lineage>
        <taxon>Eukaryota</taxon>
        <taxon>Fungi</taxon>
        <taxon>Dikarya</taxon>
        <taxon>Basidiomycota</taxon>
        <taxon>Agaricomycotina</taxon>
        <taxon>Agaricomycetes</taxon>
        <taxon>Agaricomycetidae</taxon>
        <taxon>Agaricales</taxon>
        <taxon>Marasmiineae</taxon>
        <taxon>Omphalotaceae</taxon>
        <taxon>Rhodocollybia</taxon>
    </lineage>
</organism>
<evidence type="ECO:0000256" key="3">
    <source>
        <dbReference type="ARBA" id="ARBA00022603"/>
    </source>
</evidence>
<evidence type="ECO:0000313" key="14">
    <source>
        <dbReference type="Proteomes" id="UP000772434"/>
    </source>
</evidence>
<keyword evidence="10" id="KW-0594">Phospholipid biosynthesis</keyword>
<dbReference type="InterPro" id="IPR052527">
    <property type="entry name" value="Metal_cation-efflux_comp"/>
</dbReference>
<keyword evidence="6" id="KW-0256">Endoplasmic reticulum</keyword>
<accession>A0A9P5TWM8</accession>
<comment type="caution">
    <text evidence="13">The sequence shown here is derived from an EMBL/GenBank/DDBJ whole genome shotgun (WGS) entry which is preliminary data.</text>
</comment>
<dbReference type="GO" id="GO:0032259">
    <property type="term" value="P:methylation"/>
    <property type="evidence" value="ECO:0007669"/>
    <property type="project" value="UniProtKB-KW"/>
</dbReference>
<evidence type="ECO:0008006" key="15">
    <source>
        <dbReference type="Google" id="ProtNLM"/>
    </source>
</evidence>
<evidence type="ECO:0000256" key="11">
    <source>
        <dbReference type="ARBA" id="ARBA00023264"/>
    </source>
</evidence>
<evidence type="ECO:0000313" key="13">
    <source>
        <dbReference type="EMBL" id="KAF9058545.1"/>
    </source>
</evidence>
<dbReference type="AlphaFoldDB" id="A0A9P5TWM8"/>
<dbReference type="GO" id="GO:0008654">
    <property type="term" value="P:phospholipid biosynthetic process"/>
    <property type="evidence" value="ECO:0007669"/>
    <property type="project" value="UniProtKB-KW"/>
</dbReference>
<evidence type="ECO:0000256" key="7">
    <source>
        <dbReference type="ARBA" id="ARBA00022989"/>
    </source>
</evidence>
<dbReference type="Pfam" id="PF04191">
    <property type="entry name" value="PEMT"/>
    <property type="match status" value="1"/>
</dbReference>
<keyword evidence="4" id="KW-0949">S-adenosyl-L-methionine</keyword>
<dbReference type="GO" id="GO:0012505">
    <property type="term" value="C:endomembrane system"/>
    <property type="evidence" value="ECO:0007669"/>
    <property type="project" value="UniProtKB-SubCell"/>
</dbReference>
<dbReference type="PANTHER" id="PTHR43847">
    <property type="entry name" value="BLL3993 PROTEIN"/>
    <property type="match status" value="1"/>
</dbReference>
<keyword evidence="14" id="KW-1185">Reference proteome</keyword>
<dbReference type="Gene3D" id="1.20.120.1630">
    <property type="match status" value="1"/>
</dbReference>
<feature type="transmembrane region" description="Helical" evidence="12">
    <location>
        <begin position="12"/>
        <end position="32"/>
    </location>
</feature>
<keyword evidence="7 12" id="KW-1133">Transmembrane helix</keyword>
<keyword evidence="3" id="KW-0808">Transferase</keyword>
<keyword evidence="2" id="KW-0444">Lipid biosynthesis</keyword>
<evidence type="ECO:0000256" key="12">
    <source>
        <dbReference type="SAM" id="Phobius"/>
    </source>
</evidence>
<dbReference type="OrthoDB" id="422086at2759"/>
<keyword evidence="5 12" id="KW-0812">Transmembrane</keyword>
<keyword evidence="11" id="KW-1208">Phospholipid metabolism</keyword>
<protein>
    <recommendedName>
        <fullName evidence="15">Protein-S-isoprenylcysteine O-methyltransferase</fullName>
    </recommendedName>
</protein>
<name>A0A9P5TWM8_9AGAR</name>
<evidence type="ECO:0000256" key="10">
    <source>
        <dbReference type="ARBA" id="ARBA00023209"/>
    </source>
</evidence>
<reference evidence="13" key="1">
    <citation type="submission" date="2020-11" db="EMBL/GenBank/DDBJ databases">
        <authorList>
            <consortium name="DOE Joint Genome Institute"/>
            <person name="Ahrendt S."/>
            <person name="Riley R."/>
            <person name="Andreopoulos W."/>
            <person name="Labutti K."/>
            <person name="Pangilinan J."/>
            <person name="Ruiz-Duenas F.J."/>
            <person name="Barrasa J.M."/>
            <person name="Sanchez-Garcia M."/>
            <person name="Camarero S."/>
            <person name="Miyauchi S."/>
            <person name="Serrano A."/>
            <person name="Linde D."/>
            <person name="Babiker R."/>
            <person name="Drula E."/>
            <person name="Ayuso-Fernandez I."/>
            <person name="Pacheco R."/>
            <person name="Padilla G."/>
            <person name="Ferreira P."/>
            <person name="Barriuso J."/>
            <person name="Kellner H."/>
            <person name="Castanera R."/>
            <person name="Alfaro M."/>
            <person name="Ramirez L."/>
            <person name="Pisabarro A.G."/>
            <person name="Kuo A."/>
            <person name="Tritt A."/>
            <person name="Lipzen A."/>
            <person name="He G."/>
            <person name="Yan M."/>
            <person name="Ng V."/>
            <person name="Cullen D."/>
            <person name="Martin F."/>
            <person name="Rosso M.-N."/>
            <person name="Henrissat B."/>
            <person name="Hibbett D."/>
            <person name="Martinez A.T."/>
            <person name="Grigoriev I.V."/>
        </authorList>
    </citation>
    <scope>NUCLEOTIDE SEQUENCE</scope>
    <source>
        <strain evidence="13">AH 40177</strain>
    </source>
</reference>
<evidence type="ECO:0000256" key="1">
    <source>
        <dbReference type="ARBA" id="ARBA00004127"/>
    </source>
</evidence>
<dbReference type="EMBL" id="JADNRY010000366">
    <property type="protein sequence ID" value="KAF9058545.1"/>
    <property type="molecule type" value="Genomic_DNA"/>
</dbReference>
<gene>
    <name evidence="13" type="ORF">BDP27DRAFT_563531</name>
</gene>
<dbReference type="InterPro" id="IPR007318">
    <property type="entry name" value="Phopholipid_MeTrfase"/>
</dbReference>
<evidence type="ECO:0000256" key="6">
    <source>
        <dbReference type="ARBA" id="ARBA00022824"/>
    </source>
</evidence>
<keyword evidence="8" id="KW-0443">Lipid metabolism</keyword>
<keyword evidence="3" id="KW-0489">Methyltransferase</keyword>
<feature type="transmembrane region" description="Helical" evidence="12">
    <location>
        <begin position="109"/>
        <end position="129"/>
    </location>
</feature>
<evidence type="ECO:0000256" key="8">
    <source>
        <dbReference type="ARBA" id="ARBA00023098"/>
    </source>
</evidence>
<comment type="subcellular location">
    <subcellularLocation>
        <location evidence="1">Endomembrane system</location>
        <topology evidence="1">Multi-pass membrane protein</topology>
    </subcellularLocation>
</comment>
<dbReference type="PANTHER" id="PTHR43847:SF1">
    <property type="entry name" value="BLL3993 PROTEIN"/>
    <property type="match status" value="1"/>
</dbReference>
<sequence length="225" mass="25179">MIYLAGIHMSYAQSIEVLVSASTILTFTTIAAQQRKMLAKSEKEGGEIIASPTTLVGRLVTPLHAIPTIATPVLYLAGVFSNKMQQPEWYTRSALDIPMNAQMKSWTRIAAALGFVATIWWHSAIMKALGKQLHYIAPRKNGEVVSSGPFSVIRHPIYIMALVQLGLLSVAYWSWFPLISMVVCASAFVYKIPVEEQLIEQTESMGPAYLQYKKKVPYRIIPYIW</sequence>
<evidence type="ECO:0000256" key="4">
    <source>
        <dbReference type="ARBA" id="ARBA00022691"/>
    </source>
</evidence>
<dbReference type="GO" id="GO:0008168">
    <property type="term" value="F:methyltransferase activity"/>
    <property type="evidence" value="ECO:0007669"/>
    <property type="project" value="UniProtKB-KW"/>
</dbReference>
<proteinExistence type="predicted"/>